<accession>A0A6G0XQH8</accession>
<dbReference type="VEuPathDB" id="FungiDB:AeMF1_017912"/>
<evidence type="ECO:0000313" key="2">
    <source>
        <dbReference type="Proteomes" id="UP000481153"/>
    </source>
</evidence>
<keyword evidence="2" id="KW-1185">Reference proteome</keyword>
<protein>
    <submittedName>
        <fullName evidence="1">Uncharacterized protein</fullName>
    </submittedName>
</protein>
<name>A0A6G0XQH8_9STRA</name>
<organism evidence="1 2">
    <name type="scientific">Aphanomyces euteiches</name>
    <dbReference type="NCBI Taxonomy" id="100861"/>
    <lineage>
        <taxon>Eukaryota</taxon>
        <taxon>Sar</taxon>
        <taxon>Stramenopiles</taxon>
        <taxon>Oomycota</taxon>
        <taxon>Saprolegniomycetes</taxon>
        <taxon>Saprolegniales</taxon>
        <taxon>Verrucalvaceae</taxon>
        <taxon>Aphanomyces</taxon>
    </lineage>
</organism>
<sequence length="130" mass="14674">MQPYEWQNLFADAYAAHIWDLRYLVRASEVFQREDSDWAALCKLLQFALKNGTHPTNSTVDDTIRTCLQTRLMRSSVFGASDSYDTYAATISATTSNAPLSANPFILPRLLLGHLLPISQLLLQPRATHF</sequence>
<reference evidence="1 2" key="1">
    <citation type="submission" date="2019-07" db="EMBL/GenBank/DDBJ databases">
        <title>Genomics analysis of Aphanomyces spp. identifies a new class of oomycete effector associated with host adaptation.</title>
        <authorList>
            <person name="Gaulin E."/>
        </authorList>
    </citation>
    <scope>NUCLEOTIDE SEQUENCE [LARGE SCALE GENOMIC DNA]</scope>
    <source>
        <strain evidence="1 2">ATCC 201684</strain>
    </source>
</reference>
<dbReference type="AlphaFoldDB" id="A0A6G0XQH8"/>
<evidence type="ECO:0000313" key="1">
    <source>
        <dbReference type="EMBL" id="KAF0742659.1"/>
    </source>
</evidence>
<proteinExistence type="predicted"/>
<dbReference type="EMBL" id="VJMJ01000025">
    <property type="protein sequence ID" value="KAF0742659.1"/>
    <property type="molecule type" value="Genomic_DNA"/>
</dbReference>
<dbReference type="Proteomes" id="UP000481153">
    <property type="component" value="Unassembled WGS sequence"/>
</dbReference>
<gene>
    <name evidence="1" type="ORF">Ae201684_002361</name>
</gene>
<comment type="caution">
    <text evidence="1">The sequence shown here is derived from an EMBL/GenBank/DDBJ whole genome shotgun (WGS) entry which is preliminary data.</text>
</comment>